<evidence type="ECO:0000256" key="1">
    <source>
        <dbReference type="SAM" id="SignalP"/>
    </source>
</evidence>
<feature type="chain" id="PRO_5041710670" evidence="1">
    <location>
        <begin position="19"/>
        <end position="160"/>
    </location>
</feature>
<dbReference type="KEGG" id="echu:RQP59_14030"/>
<name>A0AA96LYQ9_9ENTR</name>
<proteinExistence type="predicted"/>
<dbReference type="AlphaFoldDB" id="A0AA96LYQ9"/>
<reference evidence="2" key="1">
    <citation type="submission" date="2023-09" db="EMBL/GenBank/DDBJ databases">
        <title>Coexistence of blaNDM-1 and blaKPC-2 in Enterobacter chuandaensis.</title>
        <authorList>
            <person name="Chen R."/>
        </authorList>
    </citation>
    <scope>NUCLEOTIDE SEQUENCE</scope>
    <source>
        <strain evidence="2">FAHZZU5885</strain>
    </source>
</reference>
<feature type="signal peptide" evidence="1">
    <location>
        <begin position="1"/>
        <end position="18"/>
    </location>
</feature>
<organism evidence="2">
    <name type="scientific">Enterobacter chuandaensis</name>
    <dbReference type="NCBI Taxonomy" id="2497875"/>
    <lineage>
        <taxon>Bacteria</taxon>
        <taxon>Pseudomonadati</taxon>
        <taxon>Pseudomonadota</taxon>
        <taxon>Gammaproteobacteria</taxon>
        <taxon>Enterobacterales</taxon>
        <taxon>Enterobacteriaceae</taxon>
        <taxon>Enterobacter</taxon>
        <taxon>Enterobacter cloacae complex</taxon>
    </lineage>
</organism>
<dbReference type="RefSeq" id="WP_052685793.1">
    <property type="nucleotide sequence ID" value="NZ_CP135253.1"/>
</dbReference>
<gene>
    <name evidence="2" type="ORF">RQP59_14030</name>
</gene>
<evidence type="ECO:0000313" key="2">
    <source>
        <dbReference type="EMBL" id="WNS36214.1"/>
    </source>
</evidence>
<sequence length="160" mass="17165">MKNSILLSLLLCSTSLYAQDMVLVDQAKTAIIDNLKTREATNKCAEFMGVAATDQSKQPFALATCDNTFVVANGLTFSDVKVVESESGKAVCGVVSGKTYLSKIGARFVYVEKNNAVTIKPSKQPVMTSSAAGEFGRNQVKIENKQYDLVSTAHCQSPAN</sequence>
<protein>
    <submittedName>
        <fullName evidence="2">Uncharacterized protein</fullName>
    </submittedName>
</protein>
<keyword evidence="1" id="KW-0732">Signal</keyword>
<accession>A0AA96LYQ9</accession>
<dbReference type="EMBL" id="CP135253">
    <property type="protein sequence ID" value="WNS36214.1"/>
    <property type="molecule type" value="Genomic_DNA"/>
</dbReference>